<keyword evidence="7" id="KW-1185">Reference proteome</keyword>
<dbReference type="Gene3D" id="3.10.580.10">
    <property type="entry name" value="CBS-domain"/>
    <property type="match status" value="1"/>
</dbReference>
<dbReference type="OrthoDB" id="274143at2"/>
<keyword evidence="3 4" id="KW-0472">Membrane</keyword>
<evidence type="ECO:0000256" key="1">
    <source>
        <dbReference type="ARBA" id="ARBA00022737"/>
    </source>
</evidence>
<protein>
    <recommendedName>
        <fullName evidence="5">CNNM transmembrane domain-containing protein</fullName>
    </recommendedName>
</protein>
<dbReference type="Pfam" id="PF01595">
    <property type="entry name" value="CNNM"/>
    <property type="match status" value="1"/>
</dbReference>
<sequence length="318" mass="34391">MIVALLLFSVGLGLSAFFSGSETGMYRVSRIRVVLDGLTGSWPARGVVWLLNHSAIFVATALVGNNLANYVTSLSIVLAMQALFSGGAAAELLGTMLVTPVIFVLGELLPKYLFYNAPYRLLTYVRPVLLFFTALFLPVSLLLGLLANALQLITGETPFRVRLGMARRELEQVLREGHEAGILAGSQRVLAQNVFEIGNQPAVRFGVPMDRLASTEEDSGRDVAQAAARRQGHPIVLVQRNKEVVGFLLYADLLCESDGGLPILPVVKANSKDKLLSVLLRLMDAGSDVAVLIDPDGKTRSVVTRRQLLLPLMAGNRP</sequence>
<keyword evidence="3 4" id="KW-0812">Transmembrane</keyword>
<dbReference type="InterPro" id="IPR046342">
    <property type="entry name" value="CBS_dom_sf"/>
</dbReference>
<dbReference type="GO" id="GO:0005886">
    <property type="term" value="C:plasma membrane"/>
    <property type="evidence" value="ECO:0007669"/>
    <property type="project" value="TreeGrafter"/>
</dbReference>
<feature type="transmembrane region" description="Helical" evidence="4">
    <location>
        <begin position="124"/>
        <end position="150"/>
    </location>
</feature>
<evidence type="ECO:0000256" key="3">
    <source>
        <dbReference type="PROSITE-ProRule" id="PRU01193"/>
    </source>
</evidence>
<keyword evidence="1" id="KW-0677">Repeat</keyword>
<feature type="transmembrane region" description="Helical" evidence="4">
    <location>
        <begin position="76"/>
        <end position="104"/>
    </location>
</feature>
<name>A0A517MN21_9BACT</name>
<evidence type="ECO:0000313" key="7">
    <source>
        <dbReference type="Proteomes" id="UP000320672"/>
    </source>
</evidence>
<gene>
    <name evidence="6" type="ORF">FF011L_50910</name>
</gene>
<dbReference type="InterPro" id="IPR002550">
    <property type="entry name" value="CNNM"/>
</dbReference>
<evidence type="ECO:0000256" key="4">
    <source>
        <dbReference type="SAM" id="Phobius"/>
    </source>
</evidence>
<dbReference type="KEGG" id="rml:FF011L_50910"/>
<reference evidence="6 7" key="1">
    <citation type="submission" date="2019-02" db="EMBL/GenBank/DDBJ databases">
        <title>Deep-cultivation of Planctomycetes and their phenomic and genomic characterization uncovers novel biology.</title>
        <authorList>
            <person name="Wiegand S."/>
            <person name="Jogler M."/>
            <person name="Boedeker C."/>
            <person name="Pinto D."/>
            <person name="Vollmers J."/>
            <person name="Rivas-Marin E."/>
            <person name="Kohn T."/>
            <person name="Peeters S.H."/>
            <person name="Heuer A."/>
            <person name="Rast P."/>
            <person name="Oberbeckmann S."/>
            <person name="Bunk B."/>
            <person name="Jeske O."/>
            <person name="Meyerdierks A."/>
            <person name="Storesund J.E."/>
            <person name="Kallscheuer N."/>
            <person name="Luecker S."/>
            <person name="Lage O.M."/>
            <person name="Pohl T."/>
            <person name="Merkel B.J."/>
            <person name="Hornburger P."/>
            <person name="Mueller R.-W."/>
            <person name="Bruemmer F."/>
            <person name="Labrenz M."/>
            <person name="Spormann A.M."/>
            <person name="Op den Camp H."/>
            <person name="Overmann J."/>
            <person name="Amann R."/>
            <person name="Jetten M.S.M."/>
            <person name="Mascher T."/>
            <person name="Medema M.H."/>
            <person name="Devos D.P."/>
            <person name="Kaster A.-K."/>
            <person name="Ovreas L."/>
            <person name="Rohde M."/>
            <person name="Galperin M.Y."/>
            <person name="Jogler C."/>
        </authorList>
    </citation>
    <scope>NUCLEOTIDE SEQUENCE [LARGE SCALE GENOMIC DNA]</scope>
    <source>
        <strain evidence="6 7">FF011L</strain>
    </source>
</reference>
<dbReference type="Gene3D" id="3.90.1280.20">
    <property type="match status" value="1"/>
</dbReference>
<proteinExistence type="predicted"/>
<keyword evidence="3 4" id="KW-1133">Transmembrane helix</keyword>
<evidence type="ECO:0000313" key="6">
    <source>
        <dbReference type="EMBL" id="QDS96283.1"/>
    </source>
</evidence>
<evidence type="ECO:0000256" key="2">
    <source>
        <dbReference type="ARBA" id="ARBA00023122"/>
    </source>
</evidence>
<accession>A0A517MN21</accession>
<feature type="domain" description="CNNM transmembrane" evidence="5">
    <location>
        <begin position="1"/>
        <end position="187"/>
    </location>
</feature>
<evidence type="ECO:0000259" key="5">
    <source>
        <dbReference type="PROSITE" id="PS51846"/>
    </source>
</evidence>
<dbReference type="SUPFAM" id="SSF54631">
    <property type="entry name" value="CBS-domain pair"/>
    <property type="match status" value="1"/>
</dbReference>
<organism evidence="6 7">
    <name type="scientific">Roseimaritima multifibrata</name>
    <dbReference type="NCBI Taxonomy" id="1930274"/>
    <lineage>
        <taxon>Bacteria</taxon>
        <taxon>Pseudomonadati</taxon>
        <taxon>Planctomycetota</taxon>
        <taxon>Planctomycetia</taxon>
        <taxon>Pirellulales</taxon>
        <taxon>Pirellulaceae</taxon>
        <taxon>Roseimaritima</taxon>
    </lineage>
</organism>
<keyword evidence="2" id="KW-0129">CBS domain</keyword>
<dbReference type="PANTHER" id="PTHR22777:SF17">
    <property type="entry name" value="UPF0053 PROTEIN SLL0260"/>
    <property type="match status" value="1"/>
</dbReference>
<dbReference type="PROSITE" id="PS51846">
    <property type="entry name" value="CNNM"/>
    <property type="match status" value="1"/>
</dbReference>
<dbReference type="PANTHER" id="PTHR22777">
    <property type="entry name" value="HEMOLYSIN-RELATED"/>
    <property type="match status" value="1"/>
</dbReference>
<dbReference type="AlphaFoldDB" id="A0A517MN21"/>
<dbReference type="Proteomes" id="UP000320672">
    <property type="component" value="Chromosome"/>
</dbReference>
<dbReference type="RefSeq" id="WP_145354451.1">
    <property type="nucleotide sequence ID" value="NZ_CP036262.1"/>
</dbReference>
<feature type="transmembrane region" description="Helical" evidence="4">
    <location>
        <begin position="44"/>
        <end position="64"/>
    </location>
</feature>
<dbReference type="EMBL" id="CP036262">
    <property type="protein sequence ID" value="QDS96283.1"/>
    <property type="molecule type" value="Genomic_DNA"/>
</dbReference>